<feature type="region of interest" description="Disordered" evidence="8">
    <location>
        <begin position="1667"/>
        <end position="1718"/>
    </location>
</feature>
<dbReference type="InterPro" id="IPR027267">
    <property type="entry name" value="AH/BAR_dom_sf"/>
</dbReference>
<evidence type="ECO:0000313" key="10">
    <source>
        <dbReference type="Proteomes" id="UP001165740"/>
    </source>
</evidence>
<gene>
    <name evidence="11" type="primary">LOC106051827</name>
</gene>
<feature type="coiled-coil region" evidence="7">
    <location>
        <begin position="155"/>
        <end position="189"/>
    </location>
</feature>
<keyword evidence="6" id="KW-0472">Membrane</keyword>
<dbReference type="PANTHER" id="PTHR46514:SF3">
    <property type="entry name" value="AMPHIPHYSIN"/>
    <property type="match status" value="1"/>
</dbReference>
<keyword evidence="5 7" id="KW-0175">Coiled coil</keyword>
<feature type="compositionally biased region" description="Polar residues" evidence="8">
    <location>
        <begin position="2325"/>
        <end position="2336"/>
    </location>
</feature>
<dbReference type="GO" id="GO:0012505">
    <property type="term" value="C:endomembrane system"/>
    <property type="evidence" value="ECO:0007669"/>
    <property type="project" value="UniProtKB-SubCell"/>
</dbReference>
<dbReference type="PANTHER" id="PTHR46514">
    <property type="entry name" value="AMPHIPHYSIN"/>
    <property type="match status" value="1"/>
</dbReference>
<dbReference type="InterPro" id="IPR004148">
    <property type="entry name" value="BAR_dom"/>
</dbReference>
<feature type="region of interest" description="Disordered" evidence="8">
    <location>
        <begin position="2848"/>
        <end position="2872"/>
    </location>
</feature>
<feature type="region of interest" description="Disordered" evidence="8">
    <location>
        <begin position="1356"/>
        <end position="1382"/>
    </location>
</feature>
<dbReference type="GO" id="GO:0005737">
    <property type="term" value="C:cytoplasm"/>
    <property type="evidence" value="ECO:0007669"/>
    <property type="project" value="UniProtKB-SubCell"/>
</dbReference>
<reference evidence="11" key="1">
    <citation type="submission" date="2025-08" db="UniProtKB">
        <authorList>
            <consortium name="RefSeq"/>
        </authorList>
    </citation>
    <scope>IDENTIFICATION</scope>
</reference>
<feature type="region of interest" description="Disordered" evidence="8">
    <location>
        <begin position="2324"/>
        <end position="2346"/>
    </location>
</feature>
<evidence type="ECO:0000256" key="1">
    <source>
        <dbReference type="ARBA" id="ARBA00004308"/>
    </source>
</evidence>
<evidence type="ECO:0000256" key="4">
    <source>
        <dbReference type="ARBA" id="ARBA00022490"/>
    </source>
</evidence>
<evidence type="ECO:0000256" key="8">
    <source>
        <dbReference type="SAM" id="MobiDB-lite"/>
    </source>
</evidence>
<evidence type="ECO:0000259" key="9">
    <source>
        <dbReference type="PROSITE" id="PS51021"/>
    </source>
</evidence>
<dbReference type="OrthoDB" id="446293at2759"/>
<evidence type="ECO:0000256" key="2">
    <source>
        <dbReference type="ARBA" id="ARBA00004496"/>
    </source>
</evidence>
<evidence type="ECO:0000256" key="7">
    <source>
        <dbReference type="SAM" id="Coils"/>
    </source>
</evidence>
<dbReference type="FunFam" id="1.20.1270.60:FF:000013">
    <property type="entry name" value="Amphiphysin isoform 2"/>
    <property type="match status" value="1"/>
</dbReference>
<dbReference type="RefSeq" id="XP_055860697.1">
    <property type="nucleotide sequence ID" value="XM_056004722.1"/>
</dbReference>
<comment type="subcellular location">
    <subcellularLocation>
        <location evidence="2">Cytoplasm</location>
    </subcellularLocation>
    <subcellularLocation>
        <location evidence="1">Endomembrane system</location>
    </subcellularLocation>
</comment>
<dbReference type="SMART" id="SM00721">
    <property type="entry name" value="BAR"/>
    <property type="match status" value="1"/>
</dbReference>
<dbReference type="Gene3D" id="1.20.1270.60">
    <property type="entry name" value="Arfaptin homology (AH) domain/BAR domain"/>
    <property type="match status" value="1"/>
</dbReference>
<accession>A0A9W2YD90</accession>
<evidence type="ECO:0000256" key="3">
    <source>
        <dbReference type="ARBA" id="ARBA00022443"/>
    </source>
</evidence>
<sequence length="3127" mass="348501">MAEANTNSKIGILAKAQKQLSRTKTKVLQNLGKAEKTTDDVFKDYVVKTERQQEVAQHLQKELKTYAHCVKDLSFACKNVQQAFAETYESEWTGEPKFKSQIQAFELLWNDYLQNLQDNVINPMNAYLLSFPVLKNKISKRGRKMVDYDNSRHNLEVLQSAKKRDETKIQKAQDELKDVKRIFDELNNELHNELPDFYNSRVTFYAELYSKFFGAENTLHSEVGKTCESITDIAQSLGKDFEHFKYQPKRPISVTDGSVNGETPVATSPSIRSSTSINQSTQKEPMYSNQEQIQLQQVQARVSCVSLETTCSQQSNASVSSDSHMSDKSESLKEGNKYFSRWKERFCLKKYKQPIVLPESNDLKVEQKQLSNMMVKETIPTVSKVQGVKSFYEKLLEGKDDAKCEKRKTASLPDYLKEDKNNEPGITKPASTGKLGTVEKMRNAVELTEGKTKSALSHVSFCISKDSEHFESKVENLKPSATVNTSLGDNRLLGKNNDHCSVNDGVTSLNSDPGSDDDLHMKHLVESIKDIKVPDTKESFTDYSHLKLKPKLIRITDLDDDEVDKASYIVPLDEIAKKQLLGKKSSHCKTACPSSIEEIEPEIEAKVLFQEQSASSSSTAMGVNLQLLSGVRRNDSIKWKNEKHTWPDKEACPVSSVEAVEQAACCGTDFHRIASVSELGTLPTIQEHVALEKQPSHEDTHCKSVADGRKEFYQVAFVESLSSVEDESETKLIVIQTSQLDDEAISYQEMTHAKQPIKSLKTKLDNEAEVQSCQDKTHARLVQPIDKTHARQLVQPIDKTHARQLVQPIVKTKPADDDSPLFNPNKLNFLSQHLVQKHGIACVKAEPNEGKCEEEIPSAGVDAGDSDKVTLKDDLARKHILSANEDVLDEETDKTLEWGSDPESDGEIAQDELCRSASVDLPMKKPKSPLKQSCTGQKVKTSLTSGIPSEVMPESWRNDSMKNKYDIVTVYTEDLSTSHYGHVDTVVKPSYNLAHITTDIVVGAGRSSQSDGSTFGQMMPGDTAITVNVSLGQPTAEVDKLTMKISPKVGQVKLFKSVEDLGDIDTKQPREIEPKSLDKLLEYGSQETSNKLSKTVSLDDKYAASVKVSDNVRFVKSDRSTRDDTDLASMSDSSVSIAVTANETLVKDDSSSEQSVSMASNRWNLRGIMSMLMPVTVQTLASHTKSYINSYLSTNKPSEIDAIEIQKIIAENLTKEDYYNLIGKSRDSSVDNSINLEGLSPQPDDAITTQDEFLSFSSVARPGDIDKQSSFSVDKQGLGPDATPQLSEHIFSITQIPPEVSNPTIEPLPHIDCSDLDILERHFQTVLLDIVTKGSSQLKKNTDAVIRKPKAASKLVSSDQLVSEHSKGMNSLGSESGLNSEEKENSYLLHDAMLSRLQMSLPLLSKSQGKPDGTALSDEGSLDNACSWSFSKESLNSKSSADNLGKDYQRIEHDQSIDTTVRQKSGIIKKKSSEPCSPPLNTELQKSLANRRDALKCPDEDECLTNSSQDDSDHCSHASLASMDSIHSTIILGHCIPLPHDLKRNLKGEFLTNKGKYKRPMLSSSEQSELFRELPYQDSNLCSIIEHEDESICDSNVSISEDSSPSRNSYLHQQAAVIVIEDKDMMDFHDIFLHNDICLTPDIHDKNRANLIEQPEYKQRGLFVEPVNDQGDVEVDSETLDPKLNNEIQRSDEDAEVTAEDEDQKEHSIGDTDGMYGSASLDMSLEEHLKDFGSGDDKDSEDLFNAWDHDEEDVVEPHESIPEEEVWDVHTYRRDQMACDFLLCTNKIESVKSYSDDIGQKELMRSTPLTDVYRNLDYELTVTDLASENVCRLKETQEKRKKRVRFSEVVDVWSGSEQLMQEDGDEYKMTLTLYTDTLNDSDGDVTDDSTDSVRPEVGNMWYEREKTQTEAYEPEACNKVCSEQFINSHYVRDETGFYKQSGVQQMLGITRTELGKIQSNLYEAEPSMHDELLEVNAKNVSSRLTNNFEDVDILVHIQPLLPTPNDLTTHLTLLDEELLAILNCHHKYIPHCQVEAHIMSSMDTTQILTIDGEVETLNDPDFEYDLDNTKNVKFSTRNQPAMFATSYDLSLDNCNVYSSILLIKAESESKLSSSSLGPITSHGNAPASSLPTVKKRFCTCKNVICLGCPNSSHSIKEEDFYYKPVKFTMTLEDALKFYQNIEVTHSEENVKHRKFDNHFESTISITEDTGKVNTDNNMWIKSYQIDKGDTSNRTSLIKRHHDMSASSSCREFLLYTFEPIPDLCHEKSSELVINNCHSTELAMLFGHLDCIDEVDPAPEALGEVKTDETEIGFLEMSSVGPDYLSNKQNHQALDQSENNKDDDVVNDGLHSKEVVNTQPQSSTNFQSIDTLDNVLQNTSYTFEPDLLQSSKPKLQAIKPDLAPNSQYESVEAVLAPNSQYESVEAVLAPQYESMEAVLAPQYESVEAVLAPNSQCESVEAVLAPNSQYESVEAVFAPNSQYESVEAVLAPNSQCESVEAVLAPNSQCESVEADLALNSQYESVEAVLVQNTQYESVEAVLAPNSQYESVEAVLAPNSHYESVETVLAPNSQYESVEAVLAPNSQYESVEAVLAPNSQHESGEAVLAQNSMYESGEVVLAQNSMYESFEVVLAQNSMYESVEAVLAPNSKHELQSLELELLQSSKSENHNIEAALSKSSVPELQLIEQDLSQSSQLNRQSNEPDLPQNSQLALQSNEQDLPQNSQLALQSNEPDLPQNSQLALQSNEPDLPQNSQLALQSNEPDLPQNSQFALQSNEPDLPQNSQFALQSNELDLPQNSQFALQSNEPDLHQNSQFALQSNEQDLPQNSQLALQSNEPDLPQNSQLALQSNEPDLPQNSQFALQSNEPDLPQNSQFALQSNELDLPQNSQFALQSNEPDLHQNSQFALQSNEQDLPQNSQLALQSNEPDLPQNSQFALQSNELDLPQNSQFALQSNEPDLPQNSQFALQSNEPDLPQNSQLALQSNEQDLPVNSQLKLQSNEPDLPQSISYEYNTVEADLSQCSKCESLSEKYVLFMPAYVEANSEVSLCSTEVSSEQAVLGSTPDSTFAEFSSDSSTNGTLLFFPTPGDHNANQGSANQFDTDHIVCDTSSDESLKLTQSLDHFRLD</sequence>
<feature type="compositionally biased region" description="Basic and acidic residues" evidence="8">
    <location>
        <begin position="2337"/>
        <end position="2346"/>
    </location>
</feature>
<feature type="compositionally biased region" description="Low complexity" evidence="8">
    <location>
        <begin position="1370"/>
        <end position="1379"/>
    </location>
</feature>
<keyword evidence="10" id="KW-1185">Reference proteome</keyword>
<dbReference type="PRINTS" id="PR01251">
    <property type="entry name" value="AMPHIPHYSIN"/>
</dbReference>
<evidence type="ECO:0000256" key="6">
    <source>
        <dbReference type="ARBA" id="ARBA00023136"/>
    </source>
</evidence>
<feature type="region of interest" description="Disordered" evidence="8">
    <location>
        <begin position="919"/>
        <end position="941"/>
    </location>
</feature>
<dbReference type="SUPFAM" id="SSF103657">
    <property type="entry name" value="BAR/IMD domain-like"/>
    <property type="match status" value="1"/>
</dbReference>
<dbReference type="GO" id="GO:0005886">
    <property type="term" value="C:plasma membrane"/>
    <property type="evidence" value="ECO:0007669"/>
    <property type="project" value="TreeGrafter"/>
</dbReference>
<keyword evidence="3" id="KW-0728">SH3 domain</keyword>
<evidence type="ECO:0000313" key="11">
    <source>
        <dbReference type="RefSeq" id="XP_055860697.1"/>
    </source>
</evidence>
<dbReference type="PROSITE" id="PS51021">
    <property type="entry name" value="BAR"/>
    <property type="match status" value="1"/>
</dbReference>
<feature type="domain" description="BAR" evidence="9">
    <location>
        <begin position="27"/>
        <end position="243"/>
    </location>
</feature>
<evidence type="ECO:0000256" key="5">
    <source>
        <dbReference type="ARBA" id="ARBA00023054"/>
    </source>
</evidence>
<dbReference type="GeneID" id="106051827"/>
<dbReference type="InterPro" id="IPR003005">
    <property type="entry name" value="Amphiphysin"/>
</dbReference>
<keyword evidence="4" id="KW-0963">Cytoplasm</keyword>
<feature type="compositionally biased region" description="Polar residues" evidence="8">
    <location>
        <begin position="930"/>
        <end position="941"/>
    </location>
</feature>
<feature type="region of interest" description="Disordered" evidence="8">
    <location>
        <begin position="2758"/>
        <end position="2782"/>
    </location>
</feature>
<feature type="region of interest" description="Disordered" evidence="8">
    <location>
        <begin position="252"/>
        <end position="282"/>
    </location>
</feature>
<name>A0A9W2YD90_BIOGL</name>
<protein>
    <submittedName>
        <fullName evidence="11">Uncharacterized protein LOC106051827 isoform X1</fullName>
    </submittedName>
</protein>
<proteinExistence type="predicted"/>
<dbReference type="Pfam" id="PF03114">
    <property type="entry name" value="BAR"/>
    <property type="match status" value="1"/>
</dbReference>
<organism evidence="10 11">
    <name type="scientific">Biomphalaria glabrata</name>
    <name type="common">Bloodfluke planorb</name>
    <name type="synonym">Freshwater snail</name>
    <dbReference type="NCBI Taxonomy" id="6526"/>
    <lineage>
        <taxon>Eukaryota</taxon>
        <taxon>Metazoa</taxon>
        <taxon>Spiralia</taxon>
        <taxon>Lophotrochozoa</taxon>
        <taxon>Mollusca</taxon>
        <taxon>Gastropoda</taxon>
        <taxon>Heterobranchia</taxon>
        <taxon>Euthyneura</taxon>
        <taxon>Panpulmonata</taxon>
        <taxon>Hygrophila</taxon>
        <taxon>Lymnaeoidea</taxon>
        <taxon>Planorbidae</taxon>
        <taxon>Biomphalaria</taxon>
    </lineage>
</organism>
<feature type="compositionally biased region" description="Polar residues" evidence="8">
    <location>
        <begin position="255"/>
        <end position="282"/>
    </location>
</feature>
<dbReference type="Proteomes" id="UP001165740">
    <property type="component" value="Chromosome 11"/>
</dbReference>
<feature type="region of interest" description="Disordered" evidence="8">
    <location>
        <begin position="1457"/>
        <end position="1480"/>
    </location>
</feature>
<feature type="compositionally biased region" description="Acidic residues" evidence="8">
    <location>
        <begin position="1693"/>
        <end position="1703"/>
    </location>
</feature>
<dbReference type="GO" id="GO:0005543">
    <property type="term" value="F:phospholipid binding"/>
    <property type="evidence" value="ECO:0007669"/>
    <property type="project" value="TreeGrafter"/>
</dbReference>
<feature type="region of interest" description="Disordered" evidence="8">
    <location>
        <begin position="2952"/>
        <end position="2976"/>
    </location>
</feature>